<keyword evidence="3" id="KW-1185">Reference proteome</keyword>
<protein>
    <recommendedName>
        <fullName evidence="1">2EXR domain-containing protein</fullName>
    </recommendedName>
</protein>
<comment type="caution">
    <text evidence="2">The sequence shown here is derived from an EMBL/GenBank/DDBJ whole genome shotgun (WGS) entry which is preliminary data.</text>
</comment>
<dbReference type="InterPro" id="IPR045518">
    <property type="entry name" value="2EXR"/>
</dbReference>
<dbReference type="VEuPathDB" id="FungiDB:FMAN_06491"/>
<dbReference type="Proteomes" id="UP000184255">
    <property type="component" value="Unassembled WGS sequence"/>
</dbReference>
<feature type="domain" description="2EXR" evidence="1">
    <location>
        <begin position="31"/>
        <end position="129"/>
    </location>
</feature>
<organism evidence="2 3">
    <name type="scientific">Fusarium mangiferae</name>
    <name type="common">Mango malformation disease fungus</name>
    <dbReference type="NCBI Taxonomy" id="192010"/>
    <lineage>
        <taxon>Eukaryota</taxon>
        <taxon>Fungi</taxon>
        <taxon>Dikarya</taxon>
        <taxon>Ascomycota</taxon>
        <taxon>Pezizomycotina</taxon>
        <taxon>Sordariomycetes</taxon>
        <taxon>Hypocreomycetidae</taxon>
        <taxon>Hypocreales</taxon>
        <taxon>Nectriaceae</taxon>
        <taxon>Fusarium</taxon>
        <taxon>Fusarium fujikuroi species complex</taxon>
    </lineage>
</organism>
<dbReference type="EMBL" id="FCQH01000002">
    <property type="protein sequence ID" value="CVK86124.1"/>
    <property type="molecule type" value="Genomic_DNA"/>
</dbReference>
<dbReference type="Pfam" id="PF20150">
    <property type="entry name" value="2EXR"/>
    <property type="match status" value="1"/>
</dbReference>
<sequence length="448" mass="51399">MEDSNQPPQVKPSGELPTILNPKFPNSNAIFHLFPKLPTELREIIWEQSLTCERYIKVQLCTVDRSTGKICLGGMTGGIQQFIQPCRPILHQAPKLSALFSTSVESRASAQGFYRVVLPCLYVTKSPSTMDSLEISEQNAEHNPQKIASSQAPPYTYATPSEDQVLIPGKFFLNPELDTVEIDGWPLLANFASDVWDHDPRKVGLCHVAFLPCYFFFSFRSRHFPDYARSEEEMRQVVARLRSVTFIHYVDVDKVSHKCPTEHQCLLHYRCSLPLAGTTGNFSRQQDPRLIGREVFKNIYFKTPHNSDLGRQYRNWMKLVEELGVTAPCVYRIAYTTIQSKPPIAYESDVVAHLKYESKRRKTCAQTWEESWQEPVRMHLEEANGQLQGAVETAIGFWTFPIESLGQFRPAQHRTERQDGHFYDLSAVQPELCLFELLPSPLRTYIRH</sequence>
<gene>
    <name evidence="2" type="ORF">FMAN_06491</name>
</gene>
<evidence type="ECO:0000313" key="2">
    <source>
        <dbReference type="EMBL" id="CVK86124.1"/>
    </source>
</evidence>
<proteinExistence type="predicted"/>
<dbReference type="AlphaFoldDB" id="A0A1L7SQM7"/>
<name>A0A1L7SQM7_FUSMA</name>
<dbReference type="PANTHER" id="PTHR35910:SF1">
    <property type="entry name" value="2EXR DOMAIN-CONTAINING PROTEIN"/>
    <property type="match status" value="1"/>
</dbReference>
<dbReference type="PANTHER" id="PTHR35910">
    <property type="entry name" value="2EXR DOMAIN-CONTAINING PROTEIN"/>
    <property type="match status" value="1"/>
</dbReference>
<reference evidence="3" key="1">
    <citation type="journal article" date="2016" name="Genome Biol. Evol.">
        <title>Comparative 'omics' of the Fusarium fujikuroi species complex highlights differences in genetic potential and metabolite synthesis.</title>
        <authorList>
            <person name="Niehaus E.-M."/>
            <person name="Muensterkoetter M."/>
            <person name="Proctor R.H."/>
            <person name="Brown D.W."/>
            <person name="Sharon A."/>
            <person name="Idan Y."/>
            <person name="Oren-Young L."/>
            <person name="Sieber C.M."/>
            <person name="Novak O."/>
            <person name="Pencik A."/>
            <person name="Tarkowska D."/>
            <person name="Hromadova K."/>
            <person name="Freeman S."/>
            <person name="Maymon M."/>
            <person name="Elazar M."/>
            <person name="Youssef S.A."/>
            <person name="El-Shabrawy E.S.M."/>
            <person name="Shalaby A.B.A."/>
            <person name="Houterman P."/>
            <person name="Brock N.L."/>
            <person name="Burkhardt I."/>
            <person name="Tsavkelova E.A."/>
            <person name="Dickschat J.S."/>
            <person name="Galuszka P."/>
            <person name="Gueldener U."/>
            <person name="Tudzynski B."/>
        </authorList>
    </citation>
    <scope>NUCLEOTIDE SEQUENCE [LARGE SCALE GENOMIC DNA]</scope>
    <source>
        <strain evidence="3">MRC7560</strain>
    </source>
</reference>
<evidence type="ECO:0000313" key="3">
    <source>
        <dbReference type="Proteomes" id="UP000184255"/>
    </source>
</evidence>
<dbReference type="GeneID" id="65085755"/>
<dbReference type="RefSeq" id="XP_041677756.1">
    <property type="nucleotide sequence ID" value="XM_041826721.1"/>
</dbReference>
<evidence type="ECO:0000259" key="1">
    <source>
        <dbReference type="Pfam" id="PF20150"/>
    </source>
</evidence>
<accession>A0A1L7SQM7</accession>